<gene>
    <name evidence="1" type="ORF">MPL1_07967</name>
</gene>
<dbReference type="PANTHER" id="PTHR41252:SF1">
    <property type="entry name" value="BLR2505 PROTEIN"/>
    <property type="match status" value="1"/>
</dbReference>
<sequence length="156" mass="17640">MKTLSYLMLCGCMFVTDDLVIAETLDDKQRIENAFSGWAQGTASPFELLADTTQWTVMGPSPSAGTYSLAILQQAIIKPFNQRLATPLTPLWHEVYQAGDEIIILFEAEAMLINGERYQNSYAWFFTMQHGKVSRVRAVLDLHAFDRVMAIELEDK</sequence>
<dbReference type="STRING" id="1286106.MPL1_07967"/>
<dbReference type="Gene3D" id="3.10.450.50">
    <property type="match status" value="1"/>
</dbReference>
<dbReference type="AlphaFoldDB" id="M7PR22"/>
<evidence type="ECO:0000313" key="2">
    <source>
        <dbReference type="Proteomes" id="UP000012019"/>
    </source>
</evidence>
<evidence type="ECO:0000313" key="1">
    <source>
        <dbReference type="EMBL" id="EMR12889.1"/>
    </source>
</evidence>
<dbReference type="eggNOG" id="COG3631">
    <property type="taxonomic scope" value="Bacteria"/>
</dbReference>
<accession>M7PR22</accession>
<comment type="caution">
    <text evidence="1">The sequence shown here is derived from an EMBL/GenBank/DDBJ whole genome shotgun (WGS) entry which is preliminary data.</text>
</comment>
<dbReference type="EMBL" id="APHR01000039">
    <property type="protein sequence ID" value="EMR12889.1"/>
    <property type="molecule type" value="Genomic_DNA"/>
</dbReference>
<reference evidence="1 2" key="1">
    <citation type="journal article" date="2013" name="Genome Announc.">
        <title>Draft Genome Sequence of Methylophaga lonarensis MPLT, a Haloalkaliphilic (Non-Methane-Utilizing) Methylotroph.</title>
        <authorList>
            <person name="Shetty S.A."/>
            <person name="Marathe N.P."/>
            <person name="Munot H."/>
            <person name="Antony C.P."/>
            <person name="Dhotre D.P."/>
            <person name="Murrell J.C."/>
            <person name="Shouche Y.S."/>
        </authorList>
    </citation>
    <scope>NUCLEOTIDE SEQUENCE [LARGE SCALE GENOMIC DNA]</scope>
    <source>
        <strain evidence="1 2">MPL</strain>
    </source>
</reference>
<dbReference type="Proteomes" id="UP000012019">
    <property type="component" value="Unassembled WGS sequence"/>
</dbReference>
<organism evidence="1 2">
    <name type="scientific">Methylophaga lonarensis MPL</name>
    <dbReference type="NCBI Taxonomy" id="1286106"/>
    <lineage>
        <taxon>Bacteria</taxon>
        <taxon>Pseudomonadati</taxon>
        <taxon>Pseudomonadota</taxon>
        <taxon>Gammaproteobacteria</taxon>
        <taxon>Thiotrichales</taxon>
        <taxon>Piscirickettsiaceae</taxon>
        <taxon>Methylophaga</taxon>
    </lineage>
</organism>
<dbReference type="PANTHER" id="PTHR41252">
    <property type="entry name" value="BLR2505 PROTEIN"/>
    <property type="match status" value="1"/>
</dbReference>
<dbReference type="PATRIC" id="fig|1286106.3.peg.1598"/>
<name>M7PR22_9GAMM</name>
<keyword evidence="2" id="KW-1185">Reference proteome</keyword>
<dbReference type="InterPro" id="IPR032710">
    <property type="entry name" value="NTF2-like_dom_sf"/>
</dbReference>
<dbReference type="RefSeq" id="WP_009726579.1">
    <property type="nucleotide sequence ID" value="NZ_APHR01000039.1"/>
</dbReference>
<proteinExistence type="predicted"/>
<keyword evidence="1" id="KW-0413">Isomerase</keyword>
<dbReference type="GO" id="GO:0016853">
    <property type="term" value="F:isomerase activity"/>
    <property type="evidence" value="ECO:0007669"/>
    <property type="project" value="UniProtKB-KW"/>
</dbReference>
<protein>
    <submittedName>
        <fullName evidence="1">Ketosteroid isomerase-like protein</fullName>
    </submittedName>
</protein>
<dbReference type="SUPFAM" id="SSF54427">
    <property type="entry name" value="NTF2-like"/>
    <property type="match status" value="1"/>
</dbReference>
<dbReference type="OrthoDB" id="1450423at2"/>